<evidence type="ECO:0000313" key="2">
    <source>
        <dbReference type="EMBL" id="KAG9233870.1"/>
    </source>
</evidence>
<evidence type="ECO:0000256" key="1">
    <source>
        <dbReference type="SAM" id="MobiDB-lite"/>
    </source>
</evidence>
<keyword evidence="3" id="KW-1185">Reference proteome</keyword>
<dbReference type="InterPro" id="IPR018858">
    <property type="entry name" value="DUF2458"/>
</dbReference>
<dbReference type="AlphaFoldDB" id="A0A9P7YIV6"/>
<feature type="region of interest" description="Disordered" evidence="1">
    <location>
        <begin position="230"/>
        <end position="252"/>
    </location>
</feature>
<evidence type="ECO:0000313" key="3">
    <source>
        <dbReference type="Proteomes" id="UP000824998"/>
    </source>
</evidence>
<sequence>MAYNYEAPNLASILAGLASIAPQAQSQEQPQLSFHDTSHSQEYTPAQPQDQARYPQNQNAQHEAQVPPTNDAYNQILQQQLNEASRTSQAPALAATPTKMVDPATIIEWSAGLRCLLKTVARHEHVLNDIRRMIRVQHEHEEQWFKGREALLEKQKSRKEGQKRLDEVFKAIGGAVTTAPAPKNSDELARELQTFDMKVYRAQMEMTREMTSKLRGMGVPFFGTKTELVRPRGLSETSGSGPPKDKDEKGMIDEIELVKLQRKMLAMLEDLCSD</sequence>
<accession>A0A9P7YIV6</accession>
<dbReference type="Pfam" id="PF10454">
    <property type="entry name" value="DUF2458"/>
    <property type="match status" value="1"/>
</dbReference>
<comment type="caution">
    <text evidence="2">The sequence shown here is derived from an EMBL/GenBank/DDBJ whole genome shotgun (WGS) entry which is preliminary data.</text>
</comment>
<dbReference type="Proteomes" id="UP000824998">
    <property type="component" value="Unassembled WGS sequence"/>
</dbReference>
<reference evidence="2" key="1">
    <citation type="journal article" date="2021" name="IMA Fungus">
        <title>Genomic characterization of three marine fungi, including Emericellopsis atlantica sp. nov. with signatures of a generalist lifestyle and marine biomass degradation.</title>
        <authorList>
            <person name="Hagestad O.C."/>
            <person name="Hou L."/>
            <person name="Andersen J.H."/>
            <person name="Hansen E.H."/>
            <person name="Altermark B."/>
            <person name="Li C."/>
            <person name="Kuhnert E."/>
            <person name="Cox R.J."/>
            <person name="Crous P.W."/>
            <person name="Spatafora J.W."/>
            <person name="Lail K."/>
            <person name="Amirebrahimi M."/>
            <person name="Lipzen A."/>
            <person name="Pangilinan J."/>
            <person name="Andreopoulos W."/>
            <person name="Hayes R.D."/>
            <person name="Ng V."/>
            <person name="Grigoriev I.V."/>
            <person name="Jackson S.A."/>
            <person name="Sutton T.D.S."/>
            <person name="Dobson A.D.W."/>
            <person name="Rama T."/>
        </authorList>
    </citation>
    <scope>NUCLEOTIDE SEQUENCE</scope>
    <source>
        <strain evidence="2">TRa018bII</strain>
    </source>
</reference>
<feature type="region of interest" description="Disordered" evidence="1">
    <location>
        <begin position="25"/>
        <end position="65"/>
    </location>
</feature>
<name>A0A9P7YIV6_9HELO</name>
<organism evidence="2 3">
    <name type="scientific">Amylocarpus encephaloides</name>
    <dbReference type="NCBI Taxonomy" id="45428"/>
    <lineage>
        <taxon>Eukaryota</taxon>
        <taxon>Fungi</taxon>
        <taxon>Dikarya</taxon>
        <taxon>Ascomycota</taxon>
        <taxon>Pezizomycotina</taxon>
        <taxon>Leotiomycetes</taxon>
        <taxon>Helotiales</taxon>
        <taxon>Helotiales incertae sedis</taxon>
        <taxon>Amylocarpus</taxon>
    </lineage>
</organism>
<dbReference type="EMBL" id="MU251483">
    <property type="protein sequence ID" value="KAG9233870.1"/>
    <property type="molecule type" value="Genomic_DNA"/>
</dbReference>
<proteinExistence type="predicted"/>
<dbReference type="OrthoDB" id="5363415at2759"/>
<gene>
    <name evidence="2" type="ORF">BJ875DRAFT_30934</name>
</gene>
<feature type="compositionally biased region" description="Basic and acidic residues" evidence="1">
    <location>
        <begin position="243"/>
        <end position="252"/>
    </location>
</feature>
<protein>
    <submittedName>
        <fullName evidence="2">Uncharacterized protein</fullName>
    </submittedName>
</protein>